<sequence length="292" mass="33077">MGRSPCCEKEHTNKGAWTKEEDERLINYIKLHGEGCWRSLPKAAGLLRCGKSCRLRWINYLRPDLKRGNFTEEEDELIINLHSLLGNKWSLIAARLPGRTDNEIKNYWNTHIKRKLYSRGIDPQTHSTLNSIVNNATTNSKRNKNSNTNTNTNSGFQIDVQNSTLPKFMSSRMNDNNGTSVRINGTFDHSTEDSNSSSGVTTEELCPELNLDLSIGLPQQQPQIIKNESSNQKIGTTNNYYQYFSGTQTVCLCCNLGFQNINQGCSCKSMSTIIRTADLNLYRYYRPSALDS</sequence>
<comment type="caution">
    <text evidence="1">The sequence shown here is derived from an EMBL/GenBank/DDBJ whole genome shotgun (WGS) entry which is preliminary data.</text>
</comment>
<reference evidence="1 2" key="1">
    <citation type="journal article" date="2023" name="Science">
        <title>Complex scaffold remodeling in plant triterpene biosynthesis.</title>
        <authorList>
            <person name="De La Pena R."/>
            <person name="Hodgson H."/>
            <person name="Liu J.C."/>
            <person name="Stephenson M.J."/>
            <person name="Martin A.C."/>
            <person name="Owen C."/>
            <person name="Harkess A."/>
            <person name="Leebens-Mack J."/>
            <person name="Jimenez L.E."/>
            <person name="Osbourn A."/>
            <person name="Sattely E.S."/>
        </authorList>
    </citation>
    <scope>NUCLEOTIDE SEQUENCE [LARGE SCALE GENOMIC DNA]</scope>
    <source>
        <strain evidence="2">cv. JPN11</strain>
        <tissue evidence="1">Leaf</tissue>
    </source>
</reference>
<organism evidence="1 2">
    <name type="scientific">Melia azedarach</name>
    <name type="common">Chinaberry tree</name>
    <dbReference type="NCBI Taxonomy" id="155640"/>
    <lineage>
        <taxon>Eukaryota</taxon>
        <taxon>Viridiplantae</taxon>
        <taxon>Streptophyta</taxon>
        <taxon>Embryophyta</taxon>
        <taxon>Tracheophyta</taxon>
        <taxon>Spermatophyta</taxon>
        <taxon>Magnoliopsida</taxon>
        <taxon>eudicotyledons</taxon>
        <taxon>Gunneridae</taxon>
        <taxon>Pentapetalae</taxon>
        <taxon>rosids</taxon>
        <taxon>malvids</taxon>
        <taxon>Sapindales</taxon>
        <taxon>Meliaceae</taxon>
        <taxon>Melia</taxon>
    </lineage>
</organism>
<name>A0ACC1XVF8_MELAZ</name>
<protein>
    <submittedName>
        <fullName evidence="1">Myb transcription factor</fullName>
    </submittedName>
</protein>
<gene>
    <name evidence="1" type="ORF">OWV82_013513</name>
</gene>
<evidence type="ECO:0000313" key="1">
    <source>
        <dbReference type="EMBL" id="KAJ4715123.1"/>
    </source>
</evidence>
<evidence type="ECO:0000313" key="2">
    <source>
        <dbReference type="Proteomes" id="UP001164539"/>
    </source>
</evidence>
<dbReference type="Proteomes" id="UP001164539">
    <property type="component" value="Chromosome 7"/>
</dbReference>
<accession>A0ACC1XVF8</accession>
<dbReference type="EMBL" id="CM051400">
    <property type="protein sequence ID" value="KAJ4715123.1"/>
    <property type="molecule type" value="Genomic_DNA"/>
</dbReference>
<proteinExistence type="predicted"/>
<keyword evidence="2" id="KW-1185">Reference proteome</keyword>